<comment type="similarity">
    <text evidence="1 5">Belongs to the MreC family.</text>
</comment>
<evidence type="ECO:0000256" key="2">
    <source>
        <dbReference type="ARBA" id="ARBA00013855"/>
    </source>
</evidence>
<protein>
    <recommendedName>
        <fullName evidence="2 5">Cell shape-determining protein MreC</fullName>
    </recommendedName>
    <alternativeName>
        <fullName evidence="4 5">Cell shape protein MreC</fullName>
    </alternativeName>
</protein>
<dbReference type="AlphaFoldDB" id="A0A0F7HLA8"/>
<sequence>MNKLFNRNKMLMILFGIIVLILLIGFSMGDRDSTTKAEQFTADATAGTQTVIGAPLNFVSSIFSTISKSFGAIEENEKLKAKLDMLPQMEADIERLEAENEELREALDVSSKREYDTTAARVISRSPDQWLNSFTIDKGEKDGLTEGMAVMTTEGLIGTVRRANGGSSYIEMLTTSVSQNNLSVEIMHDDTPVYGNVSRYDNERNLLVVENIKNRSGLEKGDEVFTSGLVGDFPEGLIIGTVVEVENDEYGLSQNAYVQLKSNVDDIDTVFVLKRSPESTED</sequence>
<evidence type="ECO:0000313" key="11">
    <source>
        <dbReference type="Proteomes" id="UP000183090"/>
    </source>
</evidence>
<accession>A0A0F7HLA8</accession>
<gene>
    <name evidence="8" type="ORF">AAT16_06335</name>
    <name evidence="9" type="ORF">SAMN05216235_0508</name>
</gene>
<evidence type="ECO:0000313" key="10">
    <source>
        <dbReference type="Proteomes" id="UP000034029"/>
    </source>
</evidence>
<feature type="domain" description="Rod shape-determining protein MreC beta-barrel core" evidence="7">
    <location>
        <begin position="122"/>
        <end position="274"/>
    </location>
</feature>
<comment type="function">
    <text evidence="5">Involved in formation and maintenance of cell shape.</text>
</comment>
<reference evidence="9 11" key="3">
    <citation type="submission" date="2016-10" db="EMBL/GenBank/DDBJ databases">
        <authorList>
            <person name="Varghese N."/>
            <person name="Submissions S."/>
        </authorList>
    </citation>
    <scope>NUCLEOTIDE SEQUENCE [LARGE SCALE GENOMIC DNA]</scope>
    <source>
        <strain evidence="9 11">CGMCC 1.6501</strain>
    </source>
</reference>
<dbReference type="NCBIfam" id="TIGR00219">
    <property type="entry name" value="mreC"/>
    <property type="match status" value="1"/>
</dbReference>
<dbReference type="InterPro" id="IPR042177">
    <property type="entry name" value="Cell/Rod_1"/>
</dbReference>
<name>A0A0F7HLA8_9STAP</name>
<keyword evidence="3 5" id="KW-0133">Cell shape</keyword>
<dbReference type="PANTHER" id="PTHR34138">
    <property type="entry name" value="CELL SHAPE-DETERMINING PROTEIN MREC"/>
    <property type="match status" value="1"/>
</dbReference>
<dbReference type="InterPro" id="IPR007221">
    <property type="entry name" value="MreC"/>
</dbReference>
<reference evidence="8 10" key="1">
    <citation type="journal article" date="2015" name="Int. J. Syst. Evol. Microbiol.">
        <title>Complete genome sequence of Salinicoccus halodurans H3B36, isolated from the Qaidam Basin in China.</title>
        <authorList>
            <person name="Jiang K."/>
            <person name="Xue Y."/>
            <person name="Ma Y."/>
        </authorList>
    </citation>
    <scope>NUCLEOTIDE SEQUENCE [LARGE SCALE GENOMIC DNA]</scope>
    <source>
        <strain evidence="8 10">H3B36</strain>
    </source>
</reference>
<dbReference type="RefSeq" id="WP_046790067.1">
    <property type="nucleotide sequence ID" value="NZ_CP011366.1"/>
</dbReference>
<evidence type="ECO:0000256" key="1">
    <source>
        <dbReference type="ARBA" id="ARBA00009369"/>
    </source>
</evidence>
<dbReference type="InterPro" id="IPR042175">
    <property type="entry name" value="Cell/Rod_MreC_2"/>
</dbReference>
<dbReference type="EMBL" id="CP011366">
    <property type="protein sequence ID" value="AKG73879.1"/>
    <property type="molecule type" value="Genomic_DNA"/>
</dbReference>
<keyword evidence="10" id="KW-1185">Reference proteome</keyword>
<dbReference type="Gene3D" id="2.40.10.340">
    <property type="entry name" value="Rod shape-determining protein MreC, domain 1"/>
    <property type="match status" value="1"/>
</dbReference>
<dbReference type="GO" id="GO:0008360">
    <property type="term" value="P:regulation of cell shape"/>
    <property type="evidence" value="ECO:0007669"/>
    <property type="project" value="UniProtKB-KW"/>
</dbReference>
<evidence type="ECO:0000256" key="4">
    <source>
        <dbReference type="ARBA" id="ARBA00032089"/>
    </source>
</evidence>
<dbReference type="Pfam" id="PF04085">
    <property type="entry name" value="MreC"/>
    <property type="match status" value="1"/>
</dbReference>
<keyword evidence="6" id="KW-0175">Coiled coil</keyword>
<feature type="coiled-coil region" evidence="6">
    <location>
        <begin position="79"/>
        <end position="113"/>
    </location>
</feature>
<dbReference type="CDD" id="cd14686">
    <property type="entry name" value="bZIP"/>
    <property type="match status" value="1"/>
</dbReference>
<dbReference type="Gene3D" id="2.40.10.350">
    <property type="entry name" value="Rod shape-determining protein MreC, domain 2"/>
    <property type="match status" value="1"/>
</dbReference>
<dbReference type="EMBL" id="FOTB01000001">
    <property type="protein sequence ID" value="SFK57194.1"/>
    <property type="molecule type" value="Genomic_DNA"/>
</dbReference>
<dbReference type="PANTHER" id="PTHR34138:SF1">
    <property type="entry name" value="CELL SHAPE-DETERMINING PROTEIN MREC"/>
    <property type="match status" value="1"/>
</dbReference>
<organism evidence="9 11">
    <name type="scientific">Salinicoccus halodurans</name>
    <dbReference type="NCBI Taxonomy" id="407035"/>
    <lineage>
        <taxon>Bacteria</taxon>
        <taxon>Bacillati</taxon>
        <taxon>Bacillota</taxon>
        <taxon>Bacilli</taxon>
        <taxon>Bacillales</taxon>
        <taxon>Staphylococcaceae</taxon>
        <taxon>Salinicoccus</taxon>
    </lineage>
</organism>
<dbReference type="InterPro" id="IPR055342">
    <property type="entry name" value="MreC_beta-barrel_core"/>
</dbReference>
<evidence type="ECO:0000313" key="9">
    <source>
        <dbReference type="EMBL" id="SFK57194.1"/>
    </source>
</evidence>
<evidence type="ECO:0000259" key="7">
    <source>
        <dbReference type="Pfam" id="PF04085"/>
    </source>
</evidence>
<dbReference type="Proteomes" id="UP000183090">
    <property type="component" value="Unassembled WGS sequence"/>
</dbReference>
<dbReference type="OrthoDB" id="9792313at2"/>
<proteinExistence type="inferred from homology"/>
<dbReference type="Proteomes" id="UP000034029">
    <property type="component" value="Chromosome"/>
</dbReference>
<dbReference type="Gene3D" id="1.20.5.490">
    <property type="entry name" value="Single helix bin"/>
    <property type="match status" value="1"/>
</dbReference>
<dbReference type="PIRSF" id="PIRSF038471">
    <property type="entry name" value="MreC"/>
    <property type="match status" value="1"/>
</dbReference>
<evidence type="ECO:0000256" key="3">
    <source>
        <dbReference type="ARBA" id="ARBA00022960"/>
    </source>
</evidence>
<evidence type="ECO:0000313" key="8">
    <source>
        <dbReference type="EMBL" id="AKG73879.1"/>
    </source>
</evidence>
<evidence type="ECO:0000256" key="6">
    <source>
        <dbReference type="SAM" id="Coils"/>
    </source>
</evidence>
<dbReference type="KEGG" id="shv:AAT16_06335"/>
<reference evidence="10" key="2">
    <citation type="submission" date="2015-04" db="EMBL/GenBank/DDBJ databases">
        <title>Complete genome sequence of Salinicoccus halodurans strain H3B36, isolated from the Qaidam basin of China.</title>
        <authorList>
            <person name="Ma Y."/>
            <person name="Jiang K."/>
            <person name="Xue Y."/>
        </authorList>
    </citation>
    <scope>NUCLEOTIDE SEQUENCE [LARGE SCALE GENOMIC DNA]</scope>
    <source>
        <strain evidence="10">H3B36</strain>
    </source>
</reference>
<dbReference type="GO" id="GO:0005886">
    <property type="term" value="C:plasma membrane"/>
    <property type="evidence" value="ECO:0007669"/>
    <property type="project" value="TreeGrafter"/>
</dbReference>
<evidence type="ECO:0000256" key="5">
    <source>
        <dbReference type="PIRNR" id="PIRNR038471"/>
    </source>
</evidence>